<accession>A0A223KKU1</accession>
<evidence type="ECO:0000259" key="8">
    <source>
        <dbReference type="PROSITE" id="PS50850"/>
    </source>
</evidence>
<feature type="transmembrane region" description="Helical" evidence="7">
    <location>
        <begin position="295"/>
        <end position="316"/>
    </location>
</feature>
<evidence type="ECO:0000256" key="3">
    <source>
        <dbReference type="ARBA" id="ARBA00022475"/>
    </source>
</evidence>
<feature type="transmembrane region" description="Helical" evidence="7">
    <location>
        <begin position="387"/>
        <end position="407"/>
    </location>
</feature>
<feature type="transmembrane region" description="Helical" evidence="7">
    <location>
        <begin position="231"/>
        <end position="249"/>
    </location>
</feature>
<organism evidence="9 10">
    <name type="scientific">Sutcliffiella cohnii</name>
    <dbReference type="NCBI Taxonomy" id="33932"/>
    <lineage>
        <taxon>Bacteria</taxon>
        <taxon>Bacillati</taxon>
        <taxon>Bacillota</taxon>
        <taxon>Bacilli</taxon>
        <taxon>Bacillales</taxon>
        <taxon>Bacillaceae</taxon>
        <taxon>Sutcliffiella</taxon>
    </lineage>
</organism>
<name>A0A223KKU1_9BACI</name>
<dbReference type="STRING" id="1314751.GCA_001591425_04763"/>
<dbReference type="InterPro" id="IPR011701">
    <property type="entry name" value="MFS"/>
</dbReference>
<gene>
    <name evidence="9" type="ORF">BC6307_01095</name>
</gene>
<dbReference type="Proteomes" id="UP000215224">
    <property type="component" value="Chromosome"/>
</dbReference>
<keyword evidence="5 7" id="KW-1133">Transmembrane helix</keyword>
<evidence type="ECO:0000256" key="7">
    <source>
        <dbReference type="SAM" id="Phobius"/>
    </source>
</evidence>
<feature type="transmembrane region" description="Helical" evidence="7">
    <location>
        <begin position="21"/>
        <end position="46"/>
    </location>
</feature>
<dbReference type="AlphaFoldDB" id="A0A223KKU1"/>
<dbReference type="PROSITE" id="PS50850">
    <property type="entry name" value="MFS"/>
    <property type="match status" value="1"/>
</dbReference>
<dbReference type="InterPro" id="IPR020846">
    <property type="entry name" value="MFS_dom"/>
</dbReference>
<feature type="transmembrane region" description="Helical" evidence="7">
    <location>
        <begin position="52"/>
        <end position="74"/>
    </location>
</feature>
<proteinExistence type="predicted"/>
<feature type="domain" description="Major facilitator superfamily (MFS) profile" evidence="8">
    <location>
        <begin position="231"/>
        <end position="428"/>
    </location>
</feature>
<dbReference type="Gene3D" id="1.20.1250.20">
    <property type="entry name" value="MFS general substrate transporter like domains"/>
    <property type="match status" value="1"/>
</dbReference>
<keyword evidence="2" id="KW-0813">Transport</keyword>
<evidence type="ECO:0000256" key="5">
    <source>
        <dbReference type="ARBA" id="ARBA00022989"/>
    </source>
</evidence>
<dbReference type="Pfam" id="PF07690">
    <property type="entry name" value="MFS_1"/>
    <property type="match status" value="1"/>
</dbReference>
<evidence type="ECO:0000256" key="1">
    <source>
        <dbReference type="ARBA" id="ARBA00004651"/>
    </source>
</evidence>
<feature type="transmembrane region" description="Helical" evidence="7">
    <location>
        <begin position="359"/>
        <end position="381"/>
    </location>
</feature>
<keyword evidence="10" id="KW-1185">Reference proteome</keyword>
<dbReference type="EMBL" id="CP018866">
    <property type="protein sequence ID" value="AST89973.1"/>
    <property type="molecule type" value="Genomic_DNA"/>
</dbReference>
<dbReference type="InterPro" id="IPR036259">
    <property type="entry name" value="MFS_trans_sf"/>
</dbReference>
<dbReference type="RefSeq" id="WP_066421380.1">
    <property type="nucleotide sequence ID" value="NZ_CP018866.1"/>
</dbReference>
<feature type="transmembrane region" description="Helical" evidence="7">
    <location>
        <begin position="86"/>
        <end position="113"/>
    </location>
</feature>
<dbReference type="GO" id="GO:0022857">
    <property type="term" value="F:transmembrane transporter activity"/>
    <property type="evidence" value="ECO:0007669"/>
    <property type="project" value="InterPro"/>
</dbReference>
<keyword evidence="6 7" id="KW-0472">Membrane</keyword>
<evidence type="ECO:0000256" key="4">
    <source>
        <dbReference type="ARBA" id="ARBA00022692"/>
    </source>
</evidence>
<dbReference type="CDD" id="cd06173">
    <property type="entry name" value="MFS_MefA_like"/>
    <property type="match status" value="1"/>
</dbReference>
<keyword evidence="3" id="KW-1003">Cell membrane</keyword>
<evidence type="ECO:0000313" key="9">
    <source>
        <dbReference type="EMBL" id="AST89973.1"/>
    </source>
</evidence>
<dbReference type="PANTHER" id="PTHR43266:SF2">
    <property type="entry name" value="MAJOR FACILITATOR SUPERFAMILY (MFS) PROFILE DOMAIN-CONTAINING PROTEIN"/>
    <property type="match status" value="1"/>
</dbReference>
<dbReference type="KEGG" id="bcoh:BC6307_01095"/>
<dbReference type="SUPFAM" id="SSF103473">
    <property type="entry name" value="MFS general substrate transporter"/>
    <property type="match status" value="1"/>
</dbReference>
<sequence>MTTNLRKEETIWQNSIFMRLFASYSVSMLGHWFDMVAIIVLFGYVWNADPMMIALIPVAYALPQVVLGQFAGVLSDKFHKVKIMMVADFTTALLTFILLFSNHPITAIIVISLRATVNVVHSPAQQGLVKLVVKENLIMKAITLNGSVNQLSKIIGPFIGASLVGIASPKLCILINAIAFTISAIILLTIIVNKEMVKKTTMIGQQNAETEKEHFWGSWKKGWVIVYQKKVLFVSLIACFLAFTAIQMIDFQFPVFFREIAPHLPQLAGWIMGSSGLGALVMILMLNRYKNLKQYGWLIGGSLVLIGGGFGGIGFLQEGFILAIPLALSFILGLGVGLLSITSQYIIQMETKQDEIGRVTGISNSVISFTVLISPIMGGVLIHHFGFIPVCLCVASFLVIIGISLFGGNNVLFKTRREEDEKAMSLTE</sequence>
<protein>
    <recommendedName>
        <fullName evidence="8">Major facilitator superfamily (MFS) profile domain-containing protein</fullName>
    </recommendedName>
</protein>
<dbReference type="GO" id="GO:0005886">
    <property type="term" value="C:plasma membrane"/>
    <property type="evidence" value="ECO:0007669"/>
    <property type="project" value="UniProtKB-SubCell"/>
</dbReference>
<evidence type="ECO:0000256" key="6">
    <source>
        <dbReference type="ARBA" id="ARBA00023136"/>
    </source>
</evidence>
<evidence type="ECO:0000313" key="10">
    <source>
        <dbReference type="Proteomes" id="UP000215224"/>
    </source>
</evidence>
<feature type="transmembrane region" description="Helical" evidence="7">
    <location>
        <begin position="322"/>
        <end position="347"/>
    </location>
</feature>
<evidence type="ECO:0000256" key="2">
    <source>
        <dbReference type="ARBA" id="ARBA00022448"/>
    </source>
</evidence>
<reference evidence="9 10" key="1">
    <citation type="submission" date="2016-12" db="EMBL/GenBank/DDBJ databases">
        <title>The whole genome sequencing and assembly of Bacillus cohnii DSM 6307T strain.</title>
        <authorList>
            <person name="Lee Y.-J."/>
            <person name="Yi H."/>
            <person name="Bahn Y.-S."/>
            <person name="Kim J.F."/>
            <person name="Lee D.-W."/>
        </authorList>
    </citation>
    <scope>NUCLEOTIDE SEQUENCE [LARGE SCALE GENOMIC DNA]</scope>
    <source>
        <strain evidence="9 10">DSM 6307</strain>
    </source>
</reference>
<feature type="transmembrane region" description="Helical" evidence="7">
    <location>
        <begin position="269"/>
        <end position="286"/>
    </location>
</feature>
<comment type="subcellular location">
    <subcellularLocation>
        <location evidence="1">Cell membrane</location>
        <topology evidence="1">Multi-pass membrane protein</topology>
    </subcellularLocation>
</comment>
<dbReference type="PANTHER" id="PTHR43266">
    <property type="entry name" value="MACROLIDE-EFFLUX PROTEIN"/>
    <property type="match status" value="1"/>
</dbReference>
<feature type="transmembrane region" description="Helical" evidence="7">
    <location>
        <begin position="173"/>
        <end position="192"/>
    </location>
</feature>
<keyword evidence="4 7" id="KW-0812">Transmembrane</keyword>